<evidence type="ECO:0000313" key="3">
    <source>
        <dbReference type="Proteomes" id="UP001139414"/>
    </source>
</evidence>
<accession>A0A9X1LHU5</accession>
<reference evidence="2" key="1">
    <citation type="submission" date="2021-10" db="EMBL/GenBank/DDBJ databases">
        <title>Gramella sp. ASW11-100T, isolated from marine sediment.</title>
        <authorList>
            <person name="Xia C."/>
        </authorList>
    </citation>
    <scope>NUCLEOTIDE SEQUENCE</scope>
    <source>
        <strain evidence="2">ASW11-100</strain>
    </source>
</reference>
<dbReference type="InterPro" id="IPR038636">
    <property type="entry name" value="Wzi_sf"/>
</dbReference>
<feature type="chain" id="PRO_5040883844" evidence="1">
    <location>
        <begin position="21"/>
        <end position="454"/>
    </location>
</feature>
<gene>
    <name evidence="2" type="ORF">LGQ90_04905</name>
</gene>
<dbReference type="Proteomes" id="UP001139414">
    <property type="component" value="Unassembled WGS sequence"/>
</dbReference>
<organism evidence="2 3">
    <name type="scientific">Christiangramia sediminis</name>
    <dbReference type="NCBI Taxonomy" id="2881336"/>
    <lineage>
        <taxon>Bacteria</taxon>
        <taxon>Pseudomonadati</taxon>
        <taxon>Bacteroidota</taxon>
        <taxon>Flavobacteriia</taxon>
        <taxon>Flavobacteriales</taxon>
        <taxon>Flavobacteriaceae</taxon>
        <taxon>Christiangramia</taxon>
    </lineage>
</organism>
<feature type="signal peptide" evidence="1">
    <location>
        <begin position="1"/>
        <end position="20"/>
    </location>
</feature>
<keyword evidence="3" id="KW-1185">Reference proteome</keyword>
<dbReference type="AlphaFoldDB" id="A0A9X1LHU5"/>
<evidence type="ECO:0000256" key="1">
    <source>
        <dbReference type="SAM" id="SignalP"/>
    </source>
</evidence>
<dbReference type="Gene3D" id="2.40.160.130">
    <property type="entry name" value="Capsule assembly protein Wzi"/>
    <property type="match status" value="1"/>
</dbReference>
<name>A0A9X1LHU5_9FLAO</name>
<comment type="caution">
    <text evidence="2">The sequence shown here is derived from an EMBL/GenBank/DDBJ whole genome shotgun (WGS) entry which is preliminary data.</text>
</comment>
<evidence type="ECO:0000313" key="2">
    <source>
        <dbReference type="EMBL" id="MCB7480598.1"/>
    </source>
</evidence>
<sequence length="454" mass="52622">MRNFCLSFIFFMLFLYTSSGQVTYNLDFEGEAQLFTDKESPFWMHTNYRGRLDEKTHFSGLLSYKANIDFDGERSAEFGLGGLYKDGYDDGFKLDEAYFAYTSPKFGIVLGKKQRKDLFQNLSASNENILWSLNASPLPGIRFFTRDPLFLKGDHGIGVMFSLEEYIMDDDRFIDETRLHHKSGHIVYRSKNNFQISLGGQHFVQWAGYSEEFGELPGSFEDYTRIFTGMASENDVADGQEVNALGNQIGSYELKIKTKIRDVDFQFLYNHIFEDASGMKGGNLPDGRYAVYFEDNRDTFWGSSWLKAFMYEFYYTKNQSRRRVSSEVDGADNYFNNNLYRSGWTYRNQILGVPFILLNEDTRFRIGTNILTIHHLGLKGKAFEEFPYRFLLSYRKNYGMKGTFFSETREVISTLLELELINTDYILKAQIGADIKSYDNSNFGIGLNFSKTIF</sequence>
<keyword evidence="1" id="KW-0732">Signal</keyword>
<dbReference type="EMBL" id="JAJBZG010000002">
    <property type="protein sequence ID" value="MCB7480598.1"/>
    <property type="molecule type" value="Genomic_DNA"/>
</dbReference>
<dbReference type="RefSeq" id="WP_229338760.1">
    <property type="nucleotide sequence ID" value="NZ_JAJBZG010000002.1"/>
</dbReference>
<proteinExistence type="predicted"/>
<protein>
    <submittedName>
        <fullName evidence="2">Capsule assembly Wzi family protein</fullName>
    </submittedName>
</protein>